<dbReference type="OrthoDB" id="1091951at2"/>
<dbReference type="eggNOG" id="ENOG50311B0">
    <property type="taxonomic scope" value="Bacteria"/>
</dbReference>
<evidence type="ECO:0008006" key="4">
    <source>
        <dbReference type="Google" id="ProtNLM"/>
    </source>
</evidence>
<evidence type="ECO:0000313" key="3">
    <source>
        <dbReference type="Proteomes" id="UP000006545"/>
    </source>
</evidence>
<evidence type="ECO:0000313" key="2">
    <source>
        <dbReference type="EMBL" id="AEE12966.1"/>
    </source>
</evidence>
<dbReference type="EMBL" id="CP002689">
    <property type="protein sequence ID" value="AEE12966.1"/>
    <property type="molecule type" value="Genomic_DNA"/>
</dbReference>
<gene>
    <name evidence="2" type="ordered locus">Poras_1023</name>
</gene>
<dbReference type="CDD" id="cd13120">
    <property type="entry name" value="BF2867_like_N"/>
    <property type="match status" value="1"/>
</dbReference>
<dbReference type="HOGENOM" id="CLU_567253_0_0_10"/>
<dbReference type="RefSeq" id="WP_013760434.1">
    <property type="nucleotide sequence ID" value="NC_015501.1"/>
</dbReference>
<dbReference type="Gene3D" id="2.60.40.2630">
    <property type="match status" value="1"/>
</dbReference>
<dbReference type="KEGG" id="pah:Poras_1023"/>
<name>F4KKP1_PORAD</name>
<dbReference type="Gene3D" id="2.60.40.2620">
    <property type="entry name" value="Fimbrillin-like"/>
    <property type="match status" value="1"/>
</dbReference>
<organism evidence="2 3">
    <name type="scientific">Porphyromonas asaccharolytica (strain ATCC 25260 / DSM 20707 / BCRC 10618 / CCUG 7834 / JCM 6326 / LMG 13178 / VPI 4198 / B440)</name>
    <name type="common">Bacteroides asaccharolyticus</name>
    <dbReference type="NCBI Taxonomy" id="879243"/>
    <lineage>
        <taxon>Bacteria</taxon>
        <taxon>Pseudomonadati</taxon>
        <taxon>Bacteroidota</taxon>
        <taxon>Bacteroidia</taxon>
        <taxon>Bacteroidales</taxon>
        <taxon>Porphyromonadaceae</taxon>
        <taxon>Porphyromonas</taxon>
    </lineage>
</organism>
<dbReference type="STRING" id="879243.Poras_1023"/>
<proteinExistence type="predicted"/>
<dbReference type="InterPro" id="IPR042278">
    <property type="entry name" value="Mfa-like_1_N"/>
</dbReference>
<dbReference type="Proteomes" id="UP000006545">
    <property type="component" value="Chromosome"/>
</dbReference>
<feature type="chain" id="PRO_5003316737" description="Lipoprotein" evidence="1">
    <location>
        <begin position="19"/>
        <end position="481"/>
    </location>
</feature>
<dbReference type="CDD" id="cd13121">
    <property type="entry name" value="BF2867_like_C"/>
    <property type="match status" value="1"/>
</dbReference>
<evidence type="ECO:0000256" key="1">
    <source>
        <dbReference type="SAM" id="SignalP"/>
    </source>
</evidence>
<keyword evidence="3" id="KW-1185">Reference proteome</keyword>
<accession>F4KKP1</accession>
<feature type="signal peptide" evidence="1">
    <location>
        <begin position="1"/>
        <end position="18"/>
    </location>
</feature>
<protein>
    <recommendedName>
        <fullName evidence="4">Lipoprotein</fullName>
    </recommendedName>
</protein>
<keyword evidence="1" id="KW-0732">Signal</keyword>
<sequence>MKKLLVGALALLALTACNQDNKEPALQQEAMQFGSNIPALNLRMANNAFEANDAIGISMTGDATATNVEYKTTAGGATATFAPAATGLTFAEGQTVNFVSYYPYSASATTDLAIDLTNAQTDVLYSNNLTGIKTAKDATGANHVLQFTHKLALVSFTMAGLPAGTTIASAQLEGIVTTSSMKIADGALTNGTATATQKLQLAAGTFAPTIVIPATNSNAKLVITLSDGKSYSYTFASLALQSGKNHKFNVTLAAGAITVDQVNGQISDWEVVDGDDIIVNPDNNGGTEPTPEPQPTTGELLFPGADFEDFAAFTGTLMKAPQPYATAAAGAGRNGSTALHINGTPKGNDYVFTAMNNAGKDFSGKTKISFYMKGTAAGKSISINLFPADKSQPGLSVQKNGDAYYVYNLGDVSSDVTIQAATANAQGQIWNSYNGSINAADWVKVTLDISGKALAKSDKLFAFKVGKGVAWDLYLDDFTIE</sequence>
<dbReference type="PROSITE" id="PS51257">
    <property type="entry name" value="PROKAR_LIPOPROTEIN"/>
    <property type="match status" value="1"/>
</dbReference>
<dbReference type="Pfam" id="PF13149">
    <property type="entry name" value="Mfa_like_1"/>
    <property type="match status" value="1"/>
</dbReference>
<dbReference type="InterPro" id="IPR025049">
    <property type="entry name" value="Mfa-like_1"/>
</dbReference>
<dbReference type="AlphaFoldDB" id="F4KKP1"/>
<reference evidence="3" key="1">
    <citation type="submission" date="2011-04" db="EMBL/GenBank/DDBJ databases">
        <title>The complete genome of Porphyromonas asaccharolytica DSM 20707.</title>
        <authorList>
            <person name="Lucas S."/>
            <person name="Han J."/>
            <person name="Lapidus A."/>
            <person name="Bruce D."/>
            <person name="Goodwin L."/>
            <person name="Pitluck S."/>
            <person name="Peters L."/>
            <person name="Kyrpides N."/>
            <person name="Mavromatis K."/>
            <person name="Ivanova N."/>
            <person name="Ovchinnikova G."/>
            <person name="Pagani I."/>
            <person name="Lu M."/>
            <person name="Detter J.C."/>
            <person name="Tapia R."/>
            <person name="Han C."/>
            <person name="Land M."/>
            <person name="Hauser L."/>
            <person name="Markowitz V."/>
            <person name="Cheng J.-F."/>
            <person name="Hugenholtz P."/>
            <person name="Woyke T."/>
            <person name="Wu D."/>
            <person name="Gronow S."/>
            <person name="Wellnitz S."/>
            <person name="Brambilla E."/>
            <person name="Klenk H.-P."/>
            <person name="Eisen J.A."/>
        </authorList>
    </citation>
    <scope>NUCLEOTIDE SEQUENCE [LARGE SCALE GENOMIC DNA]</scope>
    <source>
        <strain evidence="3">ATCC 25260 / DSM 20707 / VPI 4198</strain>
    </source>
</reference>